<feature type="domain" description="RRM" evidence="6">
    <location>
        <begin position="497"/>
        <end position="569"/>
    </location>
</feature>
<feature type="compositionally biased region" description="Basic and acidic residues" evidence="5">
    <location>
        <begin position="127"/>
        <end position="168"/>
    </location>
</feature>
<keyword evidence="3" id="KW-0694">RNA-binding</keyword>
<feature type="compositionally biased region" description="Basic residues" evidence="5">
    <location>
        <begin position="106"/>
        <end position="126"/>
    </location>
</feature>
<dbReference type="Gene3D" id="1.25.40.10">
    <property type="entry name" value="Tetratricopeptide repeat domain"/>
    <property type="match status" value="1"/>
</dbReference>
<sequence length="622" mass="70172">MDIYRDDTEFTDMHMVHRVADMYERRPHIQRIIRWGLLAMEFNGELDEDDNENWQQERGHFHGNHTRSASSVYQPLPPCYSSARDLSCPASVKRDTKESNGERKESKKSREKADKRRLKKQRQKEKKRLEKVDKEKQGSENNEEKKEDSQLPKPNENKPVNDKYEDKPSFNPLVSNDADTSDSSDLSDGDDDTQSDSEGLDMTSTFVSNAALIAKRKLEQRPKSEKEKKKTLEKEAKPAPEKPMEDQKVEKKDSATSSSFEDNVKTSTELANIGNKFASAGDFNMAIKYFTDAIKFNPTEYKLFGNRSFCFEKLQEYEKALADAELSLGICPGWVKGLFRKGRALAGLKRYDEAAQAFRDVLKLDSSCGDATQELMRVQIIQLMEYGFTREQSSNALIIHVTVKKALEVLSKLHVLPGAVQNSSLPTLQVANVTGVSPVLSANTYPPPPAAAQSQDSHRKTSLGAAHDMSSVHSQPKLMYTQSAKAKNDNKPPHGLFPIWVGNLNYPVPESVIADLFNRAGVVQTVKVLTYKRCAFVNFAKQEHCDEAIRRFHGYELNGNRLAVRYPDRIPSGIGISKSALRADHLHDENVRVNEDIDGRSACGSQRPYRPYKPVPGHRGNY</sequence>
<dbReference type="InterPro" id="IPR012677">
    <property type="entry name" value="Nucleotide-bd_a/b_plait_sf"/>
</dbReference>
<dbReference type="Gene3D" id="3.30.70.330">
    <property type="match status" value="1"/>
</dbReference>
<dbReference type="PROSITE" id="PS50005">
    <property type="entry name" value="TPR"/>
    <property type="match status" value="2"/>
</dbReference>
<evidence type="ECO:0000313" key="7">
    <source>
        <dbReference type="Proteomes" id="UP000515145"/>
    </source>
</evidence>
<reference evidence="8" key="1">
    <citation type="submission" date="2025-08" db="UniProtKB">
        <authorList>
            <consortium name="RefSeq"/>
        </authorList>
    </citation>
    <scope>IDENTIFICATION</scope>
</reference>
<feature type="compositionally biased region" description="Polar residues" evidence="5">
    <location>
        <begin position="255"/>
        <end position="265"/>
    </location>
</feature>
<proteinExistence type="predicted"/>
<feature type="repeat" description="TPR" evidence="4">
    <location>
        <begin position="267"/>
        <end position="300"/>
    </location>
</feature>
<dbReference type="AlphaFoldDB" id="A0A6P7K7U9"/>
<dbReference type="Pfam" id="PF07719">
    <property type="entry name" value="TPR_2"/>
    <property type="match status" value="1"/>
</dbReference>
<gene>
    <name evidence="8" type="primary">LOC114451121</name>
</gene>
<keyword evidence="2 4" id="KW-0802">TPR repeat</keyword>
<dbReference type="InterPro" id="IPR019734">
    <property type="entry name" value="TPR_rpt"/>
</dbReference>
<organism evidence="7 8">
    <name type="scientific">Parambassis ranga</name>
    <name type="common">Indian glassy fish</name>
    <dbReference type="NCBI Taxonomy" id="210632"/>
    <lineage>
        <taxon>Eukaryota</taxon>
        <taxon>Metazoa</taxon>
        <taxon>Chordata</taxon>
        <taxon>Craniata</taxon>
        <taxon>Vertebrata</taxon>
        <taxon>Euteleostomi</taxon>
        <taxon>Actinopterygii</taxon>
        <taxon>Neopterygii</taxon>
        <taxon>Teleostei</taxon>
        <taxon>Neoteleostei</taxon>
        <taxon>Acanthomorphata</taxon>
        <taxon>Ovalentaria</taxon>
        <taxon>Ambassidae</taxon>
        <taxon>Parambassis</taxon>
    </lineage>
</organism>
<dbReference type="InterPro" id="IPR013105">
    <property type="entry name" value="TPR_2"/>
</dbReference>
<dbReference type="CDD" id="cd00590">
    <property type="entry name" value="RRM_SF"/>
    <property type="match status" value="1"/>
</dbReference>
<dbReference type="OrthoDB" id="2017782at2759"/>
<feature type="region of interest" description="Disordered" evidence="5">
    <location>
        <begin position="597"/>
        <end position="622"/>
    </location>
</feature>
<dbReference type="SMART" id="SM00028">
    <property type="entry name" value="TPR"/>
    <property type="match status" value="3"/>
</dbReference>
<evidence type="ECO:0000256" key="5">
    <source>
        <dbReference type="SAM" id="MobiDB-lite"/>
    </source>
</evidence>
<dbReference type="GO" id="GO:0003723">
    <property type="term" value="F:RNA binding"/>
    <property type="evidence" value="ECO:0007669"/>
    <property type="project" value="UniProtKB-UniRule"/>
</dbReference>
<name>A0A6P7K7U9_9TELE</name>
<dbReference type="InterPro" id="IPR000504">
    <property type="entry name" value="RRM_dom"/>
</dbReference>
<dbReference type="InterPro" id="IPR035979">
    <property type="entry name" value="RBD_domain_sf"/>
</dbReference>
<protein>
    <submittedName>
        <fullName evidence="8">Uncharacterized protein LOC114451121 isoform X1</fullName>
    </submittedName>
</protein>
<feature type="compositionally biased region" description="Basic and acidic residues" evidence="5">
    <location>
        <begin position="216"/>
        <end position="254"/>
    </location>
</feature>
<feature type="compositionally biased region" description="Acidic residues" evidence="5">
    <location>
        <begin position="179"/>
        <end position="199"/>
    </location>
</feature>
<evidence type="ECO:0000256" key="1">
    <source>
        <dbReference type="ARBA" id="ARBA00022737"/>
    </source>
</evidence>
<feature type="region of interest" description="Disordered" evidence="5">
    <location>
        <begin position="82"/>
        <end position="265"/>
    </location>
</feature>
<dbReference type="PANTHER" id="PTHR47678:SF1">
    <property type="entry name" value="TETRATRICOPEPTIDE REPEAT PROTEIN 31"/>
    <property type="match status" value="1"/>
</dbReference>
<dbReference type="Pfam" id="PF00076">
    <property type="entry name" value="RRM_1"/>
    <property type="match status" value="1"/>
</dbReference>
<evidence type="ECO:0000313" key="8">
    <source>
        <dbReference type="RefSeq" id="XP_028285485.1"/>
    </source>
</evidence>
<feature type="repeat" description="TPR" evidence="4">
    <location>
        <begin position="335"/>
        <end position="368"/>
    </location>
</feature>
<evidence type="ECO:0000256" key="2">
    <source>
        <dbReference type="ARBA" id="ARBA00022803"/>
    </source>
</evidence>
<dbReference type="SMART" id="SM00360">
    <property type="entry name" value="RRM"/>
    <property type="match status" value="1"/>
</dbReference>
<dbReference type="PROSITE" id="PS50102">
    <property type="entry name" value="RRM"/>
    <property type="match status" value="1"/>
</dbReference>
<dbReference type="RefSeq" id="XP_028285485.1">
    <property type="nucleotide sequence ID" value="XM_028429684.1"/>
</dbReference>
<feature type="region of interest" description="Disordered" evidence="5">
    <location>
        <begin position="444"/>
        <end position="472"/>
    </location>
</feature>
<dbReference type="PANTHER" id="PTHR47678">
    <property type="entry name" value="TETRATRICOPEPTIDE REPEAT PROTEIN 31"/>
    <property type="match status" value="1"/>
</dbReference>
<dbReference type="SUPFAM" id="SSF54928">
    <property type="entry name" value="RNA-binding domain, RBD"/>
    <property type="match status" value="1"/>
</dbReference>
<dbReference type="InParanoid" id="A0A6P7K7U9"/>
<dbReference type="InterPro" id="IPR011990">
    <property type="entry name" value="TPR-like_helical_dom_sf"/>
</dbReference>
<feature type="compositionally biased region" description="Basic and acidic residues" evidence="5">
    <location>
        <begin position="92"/>
        <end position="105"/>
    </location>
</feature>
<accession>A0A6P7K7U9</accession>
<keyword evidence="1" id="KW-0677">Repeat</keyword>
<evidence type="ECO:0000259" key="6">
    <source>
        <dbReference type="PROSITE" id="PS50102"/>
    </source>
</evidence>
<dbReference type="Proteomes" id="UP000515145">
    <property type="component" value="Chromosome 18"/>
</dbReference>
<evidence type="ECO:0000256" key="4">
    <source>
        <dbReference type="PROSITE-ProRule" id="PRU00339"/>
    </source>
</evidence>
<keyword evidence="7" id="KW-1185">Reference proteome</keyword>
<dbReference type="GeneID" id="114451121"/>
<evidence type="ECO:0000256" key="3">
    <source>
        <dbReference type="PROSITE-ProRule" id="PRU00176"/>
    </source>
</evidence>
<dbReference type="SUPFAM" id="SSF48452">
    <property type="entry name" value="TPR-like"/>
    <property type="match status" value="1"/>
</dbReference>